<accession>A0A7W8BSU6</accession>
<dbReference type="AlphaFoldDB" id="A0A7W8BSU6"/>
<organism evidence="1 2">
    <name type="scientific">Streptomyces griseoloalbus</name>
    <dbReference type="NCBI Taxonomy" id="67303"/>
    <lineage>
        <taxon>Bacteria</taxon>
        <taxon>Bacillati</taxon>
        <taxon>Actinomycetota</taxon>
        <taxon>Actinomycetes</taxon>
        <taxon>Kitasatosporales</taxon>
        <taxon>Streptomycetaceae</taxon>
        <taxon>Streptomyces</taxon>
    </lineage>
</organism>
<dbReference type="Gene3D" id="3.40.50.1000">
    <property type="entry name" value="HAD superfamily/HAD-like"/>
    <property type="match status" value="1"/>
</dbReference>
<name>A0A7W8BSU6_9ACTN</name>
<evidence type="ECO:0000313" key="2">
    <source>
        <dbReference type="Proteomes" id="UP000568022"/>
    </source>
</evidence>
<dbReference type="NCBIfam" id="TIGR01549">
    <property type="entry name" value="HAD-SF-IA-v1"/>
    <property type="match status" value="1"/>
</dbReference>
<dbReference type="InterPro" id="IPR006439">
    <property type="entry name" value="HAD-SF_hydro_IA"/>
</dbReference>
<reference evidence="1 2" key="1">
    <citation type="submission" date="2020-08" db="EMBL/GenBank/DDBJ databases">
        <title>Genomic Encyclopedia of Type Strains, Phase III (KMG-III): the genomes of soil and plant-associated and newly described type strains.</title>
        <authorList>
            <person name="Whitman W."/>
        </authorList>
    </citation>
    <scope>NUCLEOTIDE SEQUENCE [LARGE SCALE GENOMIC DNA]</scope>
    <source>
        <strain evidence="1 2">CECT 3226</strain>
    </source>
</reference>
<keyword evidence="2" id="KW-1185">Reference proteome</keyword>
<keyword evidence="1" id="KW-0378">Hydrolase</keyword>
<dbReference type="InterPro" id="IPR051828">
    <property type="entry name" value="HAD-like_hydrolase_domain"/>
</dbReference>
<evidence type="ECO:0000313" key="1">
    <source>
        <dbReference type="EMBL" id="MBB5128138.1"/>
    </source>
</evidence>
<dbReference type="InterPro" id="IPR036412">
    <property type="entry name" value="HAD-like_sf"/>
</dbReference>
<dbReference type="Pfam" id="PF00702">
    <property type="entry name" value="Hydrolase"/>
    <property type="match status" value="1"/>
</dbReference>
<dbReference type="PRINTS" id="PR00413">
    <property type="entry name" value="HADHALOGNASE"/>
</dbReference>
<dbReference type="PANTHER" id="PTHR46191">
    <property type="match status" value="1"/>
</dbReference>
<dbReference type="SUPFAM" id="SSF56784">
    <property type="entry name" value="HAD-like"/>
    <property type="match status" value="1"/>
</dbReference>
<dbReference type="GO" id="GO:0016787">
    <property type="term" value="F:hydrolase activity"/>
    <property type="evidence" value="ECO:0007669"/>
    <property type="project" value="UniProtKB-KW"/>
</dbReference>
<sequence length="218" mass="23126">MTLVHPDGSVISQELAARGVPGVTAADAGAALQMACDASHMRLPAGHDAIGRTGLAFAGALGLPPEPTVEALRTCLTERDLYRELDPGAAPVLQALRDLGVVLAVVSNSDGTLLEELDRWSLRGYFDVIVDSTVAGVEKPDPGIFRIAVDRLLLDAADCWYVGDHVVNDVVGGMAAGIGEIVLYDRFDLYRHIPGVHRIPELPNLVTLTEEALATTAR</sequence>
<dbReference type="PANTHER" id="PTHR46191:SF2">
    <property type="entry name" value="HALOACID DEHALOGENASE-LIKE HYDROLASE DOMAIN-CONTAINING PROTEIN 3"/>
    <property type="match status" value="1"/>
</dbReference>
<gene>
    <name evidence="1" type="ORF">FHS32_004913</name>
</gene>
<dbReference type="Proteomes" id="UP000568022">
    <property type="component" value="Unassembled WGS sequence"/>
</dbReference>
<comment type="caution">
    <text evidence="1">The sequence shown here is derived from an EMBL/GenBank/DDBJ whole genome shotgun (WGS) entry which is preliminary data.</text>
</comment>
<proteinExistence type="predicted"/>
<dbReference type="EMBL" id="JACHJE010000012">
    <property type="protein sequence ID" value="MBB5128138.1"/>
    <property type="molecule type" value="Genomic_DNA"/>
</dbReference>
<protein>
    <submittedName>
        <fullName evidence="1">HAD superfamily hydrolase (TIGR01509 family)</fullName>
    </submittedName>
</protein>
<dbReference type="InterPro" id="IPR023214">
    <property type="entry name" value="HAD_sf"/>
</dbReference>